<sequence>MIDLLFEGGILFMSILTIVLAASCGLFVFYLIKKTKDESQTSLIKSVGLFALVFGLLGQFIGLYSALQHISQVESVSSAMLAGGIRVSSITSIYGMLIFILSYLMWFVLKSIRSVD</sequence>
<proteinExistence type="inferred from homology"/>
<dbReference type="EMBL" id="FWYF01000003">
    <property type="protein sequence ID" value="SMD36138.1"/>
    <property type="molecule type" value="Genomic_DNA"/>
</dbReference>
<evidence type="ECO:0000313" key="10">
    <source>
        <dbReference type="Proteomes" id="UP000192472"/>
    </source>
</evidence>
<dbReference type="Proteomes" id="UP000192472">
    <property type="component" value="Unassembled WGS sequence"/>
</dbReference>
<evidence type="ECO:0000256" key="3">
    <source>
        <dbReference type="ARBA" id="ARBA00022692"/>
    </source>
</evidence>
<protein>
    <submittedName>
        <fullName evidence="9">MotA/TolQ/ExbB proton channel family protein</fullName>
    </submittedName>
</protein>
<evidence type="ECO:0000256" key="5">
    <source>
        <dbReference type="ARBA" id="ARBA00023136"/>
    </source>
</evidence>
<dbReference type="STRING" id="692418.SAMN04488029_2740"/>
<feature type="transmembrane region" description="Helical" evidence="7">
    <location>
        <begin position="12"/>
        <end position="32"/>
    </location>
</feature>
<feature type="transmembrane region" description="Helical" evidence="7">
    <location>
        <begin position="44"/>
        <end position="67"/>
    </location>
</feature>
<comment type="similarity">
    <text evidence="6">Belongs to the exbB/tolQ family.</text>
</comment>
<keyword evidence="6" id="KW-0813">Transport</keyword>
<keyword evidence="10" id="KW-1185">Reference proteome</keyword>
<keyword evidence="3 7" id="KW-0812">Transmembrane</keyword>
<dbReference type="Pfam" id="PF01618">
    <property type="entry name" value="MotA_ExbB"/>
    <property type="match status" value="1"/>
</dbReference>
<evidence type="ECO:0000256" key="7">
    <source>
        <dbReference type="SAM" id="Phobius"/>
    </source>
</evidence>
<reference evidence="9 10" key="1">
    <citation type="submission" date="2017-04" db="EMBL/GenBank/DDBJ databases">
        <authorList>
            <person name="Afonso C.L."/>
            <person name="Miller P.J."/>
            <person name="Scott M.A."/>
            <person name="Spackman E."/>
            <person name="Goraichik I."/>
            <person name="Dimitrov K.M."/>
            <person name="Suarez D.L."/>
            <person name="Swayne D.E."/>
        </authorList>
    </citation>
    <scope>NUCLEOTIDE SEQUENCE [LARGE SCALE GENOMIC DNA]</scope>
    <source>
        <strain evidence="9 10">DSM 26133</strain>
    </source>
</reference>
<feature type="transmembrane region" description="Helical" evidence="7">
    <location>
        <begin position="87"/>
        <end position="109"/>
    </location>
</feature>
<evidence type="ECO:0000256" key="6">
    <source>
        <dbReference type="RuleBase" id="RU004057"/>
    </source>
</evidence>
<dbReference type="GO" id="GO:0005886">
    <property type="term" value="C:plasma membrane"/>
    <property type="evidence" value="ECO:0007669"/>
    <property type="project" value="UniProtKB-SubCell"/>
</dbReference>
<accession>A0A1W2GIF4</accession>
<keyword evidence="2" id="KW-1003">Cell membrane</keyword>
<evidence type="ECO:0000313" key="9">
    <source>
        <dbReference type="EMBL" id="SMD36138.1"/>
    </source>
</evidence>
<feature type="domain" description="MotA/TolQ/ExbB proton channel" evidence="8">
    <location>
        <begin position="34"/>
        <end position="110"/>
    </location>
</feature>
<comment type="subcellular location">
    <subcellularLocation>
        <location evidence="1">Cell membrane</location>
        <topology evidence="1">Multi-pass membrane protein</topology>
    </subcellularLocation>
    <subcellularLocation>
        <location evidence="6">Membrane</location>
        <topology evidence="6">Multi-pass membrane protein</topology>
    </subcellularLocation>
</comment>
<evidence type="ECO:0000256" key="1">
    <source>
        <dbReference type="ARBA" id="ARBA00004651"/>
    </source>
</evidence>
<keyword evidence="5 7" id="KW-0472">Membrane</keyword>
<dbReference type="OrthoDB" id="1001678at2"/>
<keyword evidence="6" id="KW-0653">Protein transport</keyword>
<name>A0A1W2GIF4_REIFA</name>
<dbReference type="InterPro" id="IPR002898">
    <property type="entry name" value="MotA_ExbB_proton_chnl"/>
</dbReference>
<keyword evidence="4 7" id="KW-1133">Transmembrane helix</keyword>
<dbReference type="GO" id="GO:0015031">
    <property type="term" value="P:protein transport"/>
    <property type="evidence" value="ECO:0007669"/>
    <property type="project" value="UniProtKB-KW"/>
</dbReference>
<dbReference type="AlphaFoldDB" id="A0A1W2GIF4"/>
<gene>
    <name evidence="9" type="ORF">SAMN04488029_2740</name>
</gene>
<evidence type="ECO:0000259" key="8">
    <source>
        <dbReference type="Pfam" id="PF01618"/>
    </source>
</evidence>
<dbReference type="RefSeq" id="WP_084373403.1">
    <property type="nucleotide sequence ID" value="NZ_FWYF01000003.1"/>
</dbReference>
<evidence type="ECO:0000256" key="4">
    <source>
        <dbReference type="ARBA" id="ARBA00022989"/>
    </source>
</evidence>
<evidence type="ECO:0000256" key="2">
    <source>
        <dbReference type="ARBA" id="ARBA00022475"/>
    </source>
</evidence>
<organism evidence="9 10">
    <name type="scientific">Reichenbachiella faecimaris</name>
    <dbReference type="NCBI Taxonomy" id="692418"/>
    <lineage>
        <taxon>Bacteria</taxon>
        <taxon>Pseudomonadati</taxon>
        <taxon>Bacteroidota</taxon>
        <taxon>Cytophagia</taxon>
        <taxon>Cytophagales</taxon>
        <taxon>Reichenbachiellaceae</taxon>
        <taxon>Reichenbachiella</taxon>
    </lineage>
</organism>